<dbReference type="Proteomes" id="UP000002384">
    <property type="component" value="Chromosome"/>
</dbReference>
<dbReference type="HOGENOM" id="CLU_844363_0_0_3"/>
<name>B7K9R3_GLOC7</name>
<keyword evidence="3" id="KW-0269">Exonuclease</keyword>
<dbReference type="OrthoDB" id="445196at2"/>
<keyword evidence="3" id="KW-0378">Hydrolase</keyword>
<feature type="chain" id="PRO_5002858807" evidence="1">
    <location>
        <begin position="32"/>
        <end position="285"/>
    </location>
</feature>
<dbReference type="SUPFAM" id="SSF56219">
    <property type="entry name" value="DNase I-like"/>
    <property type="match status" value="1"/>
</dbReference>
<protein>
    <submittedName>
        <fullName evidence="3">Endonuclease/exonuclease/phosphatase</fullName>
    </submittedName>
</protein>
<keyword evidence="3" id="KW-0540">Nuclease</keyword>
<dbReference type="GO" id="GO:0004527">
    <property type="term" value="F:exonuclease activity"/>
    <property type="evidence" value="ECO:0007669"/>
    <property type="project" value="UniProtKB-KW"/>
</dbReference>
<accession>B7K9R3</accession>
<evidence type="ECO:0000259" key="2">
    <source>
        <dbReference type="Pfam" id="PF03372"/>
    </source>
</evidence>
<dbReference type="GO" id="GO:0004519">
    <property type="term" value="F:endonuclease activity"/>
    <property type="evidence" value="ECO:0007669"/>
    <property type="project" value="UniProtKB-KW"/>
</dbReference>
<dbReference type="STRING" id="65393.PCC7424_1592"/>
<sequence length="285" mass="32140">MKKSIKVLRGIICLAICFTLASCTYALPMKAAPLTVMSYNVESDDINDTNPRLVAEDIERIRSNMPIDIWGLSEVLNQEAADIFTDAISSPDTEYRSILGTTGGADQLQIVYNPETVRLIDTQELRNSGGTRAPLVAHFELLGNGREFLFTVNHFNRGDEDRRNQQARFLREWGAEQTLPIVAVGDYNFDYDPQTQSGNEAFDIFLEDDTFIWIRPECLADNSCPPTGTQCNPTYNSILDFVFVSERATQWDNISDILLIDEPVCEKESRGYSDHRPVVASFDVY</sequence>
<evidence type="ECO:0000256" key="1">
    <source>
        <dbReference type="SAM" id="SignalP"/>
    </source>
</evidence>
<dbReference type="EMBL" id="CP001291">
    <property type="protein sequence ID" value="ACK70031.1"/>
    <property type="molecule type" value="Genomic_DNA"/>
</dbReference>
<gene>
    <name evidence="3" type="ordered locus">PCC7424_1592</name>
</gene>
<dbReference type="eggNOG" id="COG2374">
    <property type="taxonomic scope" value="Bacteria"/>
</dbReference>
<dbReference type="InterPro" id="IPR036691">
    <property type="entry name" value="Endo/exonu/phosph_ase_sf"/>
</dbReference>
<keyword evidence="1" id="KW-0732">Signal</keyword>
<organism evidence="3 4">
    <name type="scientific">Gloeothece citriformis (strain PCC 7424)</name>
    <name type="common">Cyanothece sp. (strain PCC 7424)</name>
    <dbReference type="NCBI Taxonomy" id="65393"/>
    <lineage>
        <taxon>Bacteria</taxon>
        <taxon>Bacillati</taxon>
        <taxon>Cyanobacteriota</taxon>
        <taxon>Cyanophyceae</taxon>
        <taxon>Oscillatoriophycideae</taxon>
        <taxon>Chroococcales</taxon>
        <taxon>Aphanothecaceae</taxon>
        <taxon>Gloeothece</taxon>
        <taxon>Gloeothece citriformis</taxon>
    </lineage>
</organism>
<dbReference type="InterPro" id="IPR005135">
    <property type="entry name" value="Endo/exonuclease/phosphatase"/>
</dbReference>
<dbReference type="PROSITE" id="PS51257">
    <property type="entry name" value="PROKAR_LIPOPROTEIN"/>
    <property type="match status" value="1"/>
</dbReference>
<reference evidence="4" key="1">
    <citation type="journal article" date="2011" name="MBio">
        <title>Novel metabolic attributes of the genus Cyanothece, comprising a group of unicellular nitrogen-fixing Cyanobacteria.</title>
        <authorList>
            <person name="Bandyopadhyay A."/>
            <person name="Elvitigala T."/>
            <person name="Welsh E."/>
            <person name="Stockel J."/>
            <person name="Liberton M."/>
            <person name="Min H."/>
            <person name="Sherman L.A."/>
            <person name="Pakrasi H.B."/>
        </authorList>
    </citation>
    <scope>NUCLEOTIDE SEQUENCE [LARGE SCALE GENOMIC DNA]</scope>
    <source>
        <strain evidence="4">PCC 7424</strain>
    </source>
</reference>
<dbReference type="AlphaFoldDB" id="B7K9R3"/>
<evidence type="ECO:0000313" key="3">
    <source>
        <dbReference type="EMBL" id="ACK70031.1"/>
    </source>
</evidence>
<dbReference type="RefSeq" id="WP_012598975.1">
    <property type="nucleotide sequence ID" value="NC_011729.1"/>
</dbReference>
<keyword evidence="3" id="KW-0255">Endonuclease</keyword>
<dbReference type="KEGG" id="cyc:PCC7424_1592"/>
<feature type="domain" description="Endonuclease/exonuclease/phosphatase" evidence="2">
    <location>
        <begin position="37"/>
        <end position="275"/>
    </location>
</feature>
<proteinExistence type="predicted"/>
<dbReference type="Pfam" id="PF03372">
    <property type="entry name" value="Exo_endo_phos"/>
    <property type="match status" value="1"/>
</dbReference>
<feature type="signal peptide" evidence="1">
    <location>
        <begin position="1"/>
        <end position="31"/>
    </location>
</feature>
<dbReference type="Gene3D" id="3.60.10.10">
    <property type="entry name" value="Endonuclease/exonuclease/phosphatase"/>
    <property type="match status" value="1"/>
</dbReference>
<evidence type="ECO:0000313" key="4">
    <source>
        <dbReference type="Proteomes" id="UP000002384"/>
    </source>
</evidence>
<keyword evidence="4" id="KW-1185">Reference proteome</keyword>